<evidence type="ECO:0000256" key="3">
    <source>
        <dbReference type="ARBA" id="ARBA00022630"/>
    </source>
</evidence>
<evidence type="ECO:0000256" key="4">
    <source>
        <dbReference type="ARBA" id="ARBA00022827"/>
    </source>
</evidence>
<dbReference type="Gene3D" id="3.30.465.10">
    <property type="match status" value="1"/>
</dbReference>
<dbReference type="Proteomes" id="UP000251891">
    <property type="component" value="Unassembled WGS sequence"/>
</dbReference>
<dbReference type="InterPro" id="IPR006094">
    <property type="entry name" value="Oxid_FAD_bind_N"/>
</dbReference>
<comment type="similarity">
    <text evidence="2">Belongs to the FAD-binding oxidoreductase/transferase type 4 family.</text>
</comment>
<comment type="caution">
    <text evidence="7">The sequence shown here is derived from an EMBL/GenBank/DDBJ whole genome shotgun (WGS) entry which is preliminary data.</text>
</comment>
<keyword evidence="4" id="KW-0274">FAD</keyword>
<accession>A0A365H0Y5</accession>
<dbReference type="InterPro" id="IPR051264">
    <property type="entry name" value="FAD-oxidored/transferase_4"/>
</dbReference>
<proteinExistence type="inferred from homology"/>
<gene>
    <name evidence="7" type="ORF">DPM19_28160</name>
</gene>
<dbReference type="SUPFAM" id="SSF56176">
    <property type="entry name" value="FAD-binding/transporter-associated domain-like"/>
    <property type="match status" value="1"/>
</dbReference>
<dbReference type="InterPro" id="IPR016164">
    <property type="entry name" value="FAD-linked_Oxase-like_C"/>
</dbReference>
<dbReference type="Gene3D" id="3.30.43.10">
    <property type="entry name" value="Uridine Diphospho-n-acetylenolpyruvylglucosamine Reductase, domain 2"/>
    <property type="match status" value="1"/>
</dbReference>
<name>A0A365H0Y5_9ACTN</name>
<dbReference type="SUPFAM" id="SSF55103">
    <property type="entry name" value="FAD-linked oxidases, C-terminal domain"/>
    <property type="match status" value="1"/>
</dbReference>
<evidence type="ECO:0000256" key="2">
    <source>
        <dbReference type="ARBA" id="ARBA00008000"/>
    </source>
</evidence>
<comment type="cofactor">
    <cofactor evidence="1">
        <name>FAD</name>
        <dbReference type="ChEBI" id="CHEBI:57692"/>
    </cofactor>
</comment>
<dbReference type="RefSeq" id="WP_111871085.1">
    <property type="nucleotide sequence ID" value="NZ_QLYX01000016.1"/>
</dbReference>
<dbReference type="Gene3D" id="3.30.70.2190">
    <property type="match status" value="1"/>
</dbReference>
<dbReference type="InterPro" id="IPR016166">
    <property type="entry name" value="FAD-bd_PCMH"/>
</dbReference>
<dbReference type="InterPro" id="IPR016169">
    <property type="entry name" value="FAD-bd_PCMH_sub2"/>
</dbReference>
<evidence type="ECO:0000256" key="1">
    <source>
        <dbReference type="ARBA" id="ARBA00001974"/>
    </source>
</evidence>
<evidence type="ECO:0000259" key="6">
    <source>
        <dbReference type="PROSITE" id="PS51387"/>
    </source>
</evidence>
<dbReference type="OrthoDB" id="9770306at2"/>
<protein>
    <submittedName>
        <fullName evidence="7">FAD-binding oxidoreductase</fullName>
    </submittedName>
</protein>
<evidence type="ECO:0000256" key="5">
    <source>
        <dbReference type="ARBA" id="ARBA00023002"/>
    </source>
</evidence>
<dbReference type="GO" id="GO:0022904">
    <property type="term" value="P:respiratory electron transport chain"/>
    <property type="evidence" value="ECO:0007669"/>
    <property type="project" value="TreeGrafter"/>
</dbReference>
<dbReference type="AlphaFoldDB" id="A0A365H0Y5"/>
<dbReference type="GO" id="GO:0016491">
    <property type="term" value="F:oxidoreductase activity"/>
    <property type="evidence" value="ECO:0007669"/>
    <property type="project" value="UniProtKB-KW"/>
</dbReference>
<dbReference type="PANTHER" id="PTHR43716:SF1">
    <property type="entry name" value="D-2-HYDROXYGLUTARATE DEHYDROGENASE, MITOCHONDRIAL"/>
    <property type="match status" value="1"/>
</dbReference>
<dbReference type="PROSITE" id="PS51387">
    <property type="entry name" value="FAD_PCMH"/>
    <property type="match status" value="1"/>
</dbReference>
<dbReference type="Pfam" id="PF01565">
    <property type="entry name" value="FAD_binding_4"/>
    <property type="match status" value="1"/>
</dbReference>
<dbReference type="InterPro" id="IPR036318">
    <property type="entry name" value="FAD-bd_PCMH-like_sf"/>
</dbReference>
<dbReference type="InterPro" id="IPR016167">
    <property type="entry name" value="FAD-bd_PCMH_sub1"/>
</dbReference>
<organism evidence="7 8">
    <name type="scientific">Actinomadura craniellae</name>
    <dbReference type="NCBI Taxonomy" id="2231787"/>
    <lineage>
        <taxon>Bacteria</taxon>
        <taxon>Bacillati</taxon>
        <taxon>Actinomycetota</taxon>
        <taxon>Actinomycetes</taxon>
        <taxon>Streptosporangiales</taxon>
        <taxon>Thermomonosporaceae</taxon>
        <taxon>Actinomadura</taxon>
    </lineage>
</organism>
<feature type="domain" description="FAD-binding PCMH-type" evidence="6">
    <location>
        <begin position="37"/>
        <end position="216"/>
    </location>
</feature>
<dbReference type="Pfam" id="PF02913">
    <property type="entry name" value="FAD-oxidase_C"/>
    <property type="match status" value="1"/>
</dbReference>
<reference evidence="7 8" key="1">
    <citation type="submission" date="2018-06" db="EMBL/GenBank/DDBJ databases">
        <title>Actinomadura craniellae sp. nov. isolated from marine sponge Craniella sp.</title>
        <authorList>
            <person name="Li L."/>
            <person name="Xu Q.H."/>
            <person name="Lin H.W."/>
            <person name="Lu Y.H."/>
        </authorList>
    </citation>
    <scope>NUCLEOTIDE SEQUENCE [LARGE SCALE GENOMIC DNA]</scope>
    <source>
        <strain evidence="7 8">LHW63021</strain>
    </source>
</reference>
<dbReference type="EMBL" id="QLYX01000016">
    <property type="protein sequence ID" value="RAY11853.1"/>
    <property type="molecule type" value="Genomic_DNA"/>
</dbReference>
<dbReference type="Gene3D" id="3.30.70.2740">
    <property type="match status" value="1"/>
</dbReference>
<dbReference type="FunFam" id="1.10.45.10:FF:000001">
    <property type="entry name" value="D-lactate dehydrogenase mitochondrial"/>
    <property type="match status" value="1"/>
</dbReference>
<dbReference type="Gene3D" id="1.10.45.10">
    <property type="entry name" value="Vanillyl-alcohol Oxidase, Chain A, domain 4"/>
    <property type="match status" value="1"/>
</dbReference>
<keyword evidence="3" id="KW-0285">Flavoprotein</keyword>
<sequence length="449" mass="46172">MQNDPLAARLAEVVGAAHVLTDPALTASYTTDFTRRFGGPARLVVRPGDTGQVASVVRICAAEGVPVVPQGGNTGLAGGGVPRSGEVLLSLRRLDGLGPVDGTARQLTAGAGATLTAVQRHARTAGLDFGVDLAARDSATVGGMAATNAGGERVLRYGTMRANVAGLSAVLADGSAIDRLSGLPKDNAGYDLTGLLVGSEGTLGIVTALRLRLVPRPPERTTALLAFGSLADAVASLDALRSLDSLELAEFFLPTGLALVREHTGLPAPFTEPHGAYVLVEYAAPAPPVLDLLADLERLRDAVVAADSADRHRLATYREAHTEAISAAGVPVKLDVTVPLPDLAGFVTEMESLPATPYLFGHLAEGNAHVNLLGAADPEAVTETVLRRVGRAGGSISAEHGIGTAKVPWLDLTRSPTEIAAMRAVKRALDPYGLLNPGVLFPARPSGQG</sequence>
<evidence type="ECO:0000313" key="8">
    <source>
        <dbReference type="Proteomes" id="UP000251891"/>
    </source>
</evidence>
<dbReference type="GO" id="GO:0071949">
    <property type="term" value="F:FAD binding"/>
    <property type="evidence" value="ECO:0007669"/>
    <property type="project" value="InterPro"/>
</dbReference>
<dbReference type="InterPro" id="IPR004113">
    <property type="entry name" value="FAD-bd_oxidored_4_C"/>
</dbReference>
<dbReference type="PANTHER" id="PTHR43716">
    <property type="entry name" value="D-2-HYDROXYGLUTARATE DEHYDROGENASE, MITOCHONDRIAL"/>
    <property type="match status" value="1"/>
</dbReference>
<keyword evidence="5" id="KW-0560">Oxidoreductase</keyword>
<keyword evidence="8" id="KW-1185">Reference proteome</keyword>
<dbReference type="InterPro" id="IPR016171">
    <property type="entry name" value="Vanillyl_alc_oxidase_C-sub2"/>
</dbReference>
<evidence type="ECO:0000313" key="7">
    <source>
        <dbReference type="EMBL" id="RAY11853.1"/>
    </source>
</evidence>